<keyword evidence="2" id="KW-1185">Reference proteome</keyword>
<evidence type="ECO:0000313" key="1">
    <source>
        <dbReference type="EMBL" id="DAD52028.1"/>
    </source>
</evidence>
<protein>
    <submittedName>
        <fullName evidence="1">Uncharacterized protein</fullName>
    </submittedName>
</protein>
<accession>A0A8S5L3N0</accession>
<dbReference type="Proteomes" id="UP000680687">
    <property type="component" value="Segment"/>
</dbReference>
<dbReference type="RefSeq" id="YP_010769675.1">
    <property type="nucleotide sequence ID" value="NC_074044.1"/>
</dbReference>
<dbReference type="KEGG" id="vg:80398764"/>
<dbReference type="GeneID" id="80398764"/>
<evidence type="ECO:0000313" key="2">
    <source>
        <dbReference type="Proteomes" id="UP000680687"/>
    </source>
</evidence>
<proteinExistence type="predicted"/>
<gene>
    <name evidence="1" type="primary">Esthiorhiza.3_8_1</name>
</gene>
<feature type="non-terminal residue" evidence="1">
    <location>
        <position position="1"/>
    </location>
</feature>
<organism evidence="1 2">
    <name type="scientific">ssRNA phage Esthiorhiza.3_8</name>
    <dbReference type="NCBI Taxonomy" id="2786087"/>
    <lineage>
        <taxon>Viruses</taxon>
        <taxon>Riboviria</taxon>
        <taxon>Orthornavirae</taxon>
        <taxon>Lenarviricota</taxon>
        <taxon>Leviviricetes</taxon>
        <taxon>Norzivirales</taxon>
        <taxon>Fiersviridae</taxon>
        <taxon>Oxychlovirus</taxon>
        <taxon>Oxychlovirus terricola</taxon>
    </lineage>
</organism>
<name>A0A8S5L3N0_9VIRU</name>
<reference evidence="1 2" key="1">
    <citation type="submission" date="2020-09" db="EMBL/GenBank/DDBJ databases">
        <title>Leviviricetes taxonomy.</title>
        <authorList>
            <person name="Stockdale S.R."/>
            <person name="Callanan J."/>
            <person name="Adriaenssens E.M."/>
            <person name="Kuhn J.H."/>
            <person name="Rumnieks J."/>
            <person name="Shkoporov A."/>
            <person name="Draper L.A."/>
            <person name="Ross P."/>
            <person name="Hill C."/>
        </authorList>
    </citation>
    <scope>NUCLEOTIDE SEQUENCE [LARGE SCALE GENOMIC DNA]</scope>
</reference>
<dbReference type="EMBL" id="BK013983">
    <property type="protein sequence ID" value="DAD52028.1"/>
    <property type="molecule type" value="Genomic_RNA"/>
</dbReference>
<sequence>SGSLLDILFALDVSLSKFLQIGHYVNAILRLNTVHWSPL</sequence>